<evidence type="ECO:0000313" key="3">
    <source>
        <dbReference type="Proteomes" id="UP001595555"/>
    </source>
</evidence>
<dbReference type="InterPro" id="IPR012902">
    <property type="entry name" value="N_methyl_site"/>
</dbReference>
<dbReference type="NCBIfam" id="TIGR02532">
    <property type="entry name" value="IV_pilin_GFxxxE"/>
    <property type="match status" value="1"/>
</dbReference>
<dbReference type="Gene3D" id="3.30.700.10">
    <property type="entry name" value="Glycoprotein, Type 4 Pilin"/>
    <property type="match status" value="1"/>
</dbReference>
<evidence type="ECO:0000256" key="1">
    <source>
        <dbReference type="SAM" id="Phobius"/>
    </source>
</evidence>
<dbReference type="EMBL" id="JBHRTF010000002">
    <property type="protein sequence ID" value="MFC3114966.1"/>
    <property type="molecule type" value="Genomic_DNA"/>
</dbReference>
<dbReference type="RefSeq" id="WP_378116784.1">
    <property type="nucleotide sequence ID" value="NZ_JBHRTF010000002.1"/>
</dbReference>
<sequence length="149" mass="16529">MVIIPISDTYLYGDKLRKSSGFTILEMVVVLVMIGLIASLALPGLQKMFDAMEASIQRDNISFALNSLSQDVRDTRTALYFERYPENSDPLPTVFLDRLAELEVKVQAQSPILITASGFCPISTAISVFSGSRHYDLVLRAPDCRVELP</sequence>
<dbReference type="Pfam" id="PF07963">
    <property type="entry name" value="N_methyl"/>
    <property type="match status" value="1"/>
</dbReference>
<comment type="caution">
    <text evidence="2">The sequence shown here is derived from an EMBL/GenBank/DDBJ whole genome shotgun (WGS) entry which is preliminary data.</text>
</comment>
<gene>
    <name evidence="2" type="ORF">ACFODX_05290</name>
</gene>
<dbReference type="Proteomes" id="UP001595555">
    <property type="component" value="Unassembled WGS sequence"/>
</dbReference>
<feature type="transmembrane region" description="Helical" evidence="1">
    <location>
        <begin position="20"/>
        <end position="42"/>
    </location>
</feature>
<name>A0ABV7FDX7_9GAMM</name>
<keyword evidence="1" id="KW-0472">Membrane</keyword>
<reference evidence="3" key="1">
    <citation type="journal article" date="2019" name="Int. J. Syst. Evol. Microbiol.">
        <title>The Global Catalogue of Microorganisms (GCM) 10K type strain sequencing project: providing services to taxonomists for standard genome sequencing and annotation.</title>
        <authorList>
            <consortium name="The Broad Institute Genomics Platform"/>
            <consortium name="The Broad Institute Genome Sequencing Center for Infectious Disease"/>
            <person name="Wu L."/>
            <person name="Ma J."/>
        </authorList>
    </citation>
    <scope>NUCLEOTIDE SEQUENCE [LARGE SCALE GENOMIC DNA]</scope>
    <source>
        <strain evidence="3">KCTC 52237</strain>
    </source>
</reference>
<keyword evidence="1" id="KW-1133">Transmembrane helix</keyword>
<organism evidence="2 3">
    <name type="scientific">Cellvibrio fontiphilus</name>
    <dbReference type="NCBI Taxonomy" id="1815559"/>
    <lineage>
        <taxon>Bacteria</taxon>
        <taxon>Pseudomonadati</taxon>
        <taxon>Pseudomonadota</taxon>
        <taxon>Gammaproteobacteria</taxon>
        <taxon>Cellvibrionales</taxon>
        <taxon>Cellvibrionaceae</taxon>
        <taxon>Cellvibrio</taxon>
    </lineage>
</organism>
<protein>
    <submittedName>
        <fullName evidence="2">Type II secretion system protein</fullName>
    </submittedName>
</protein>
<dbReference type="InterPro" id="IPR045584">
    <property type="entry name" value="Pilin-like"/>
</dbReference>
<dbReference type="SUPFAM" id="SSF54523">
    <property type="entry name" value="Pili subunits"/>
    <property type="match status" value="1"/>
</dbReference>
<keyword evidence="3" id="KW-1185">Reference proteome</keyword>
<proteinExistence type="predicted"/>
<keyword evidence="1" id="KW-0812">Transmembrane</keyword>
<evidence type="ECO:0000313" key="2">
    <source>
        <dbReference type="EMBL" id="MFC3114966.1"/>
    </source>
</evidence>
<accession>A0ABV7FDX7</accession>